<reference evidence="4 5" key="1">
    <citation type="submission" date="2019-11" db="EMBL/GenBank/DDBJ databases">
        <title>Bacillus idriensis genome.</title>
        <authorList>
            <person name="Konopka E.N."/>
            <person name="Newman J.D."/>
        </authorList>
    </citation>
    <scope>NUCLEOTIDE SEQUENCE [LARGE SCALE GENOMIC DNA]</scope>
    <source>
        <strain evidence="4 5">DSM 19097</strain>
    </source>
</reference>
<dbReference type="InterPro" id="IPR050832">
    <property type="entry name" value="Bact_Acetyltransf"/>
</dbReference>
<gene>
    <name evidence="4" type="ORF">GJU41_19310</name>
</gene>
<dbReference type="Proteomes" id="UP000441585">
    <property type="component" value="Unassembled WGS sequence"/>
</dbReference>
<protein>
    <submittedName>
        <fullName evidence="4">GNAT family N-acetyltransferase</fullName>
    </submittedName>
</protein>
<dbReference type="Gene3D" id="3.40.630.30">
    <property type="match status" value="1"/>
</dbReference>
<dbReference type="CDD" id="cd04301">
    <property type="entry name" value="NAT_SF"/>
    <property type="match status" value="1"/>
</dbReference>
<dbReference type="SUPFAM" id="SSF55729">
    <property type="entry name" value="Acyl-CoA N-acyltransferases (Nat)"/>
    <property type="match status" value="1"/>
</dbReference>
<dbReference type="PANTHER" id="PTHR43877">
    <property type="entry name" value="AMINOALKYLPHOSPHONATE N-ACETYLTRANSFERASE-RELATED-RELATED"/>
    <property type="match status" value="1"/>
</dbReference>
<dbReference type="AlphaFoldDB" id="A0A6I2MCW1"/>
<keyword evidence="2" id="KW-0012">Acyltransferase</keyword>
<name>A0A6I2MCW1_9BACI</name>
<evidence type="ECO:0000259" key="3">
    <source>
        <dbReference type="PROSITE" id="PS51186"/>
    </source>
</evidence>
<dbReference type="GO" id="GO:0016747">
    <property type="term" value="F:acyltransferase activity, transferring groups other than amino-acyl groups"/>
    <property type="evidence" value="ECO:0007669"/>
    <property type="project" value="InterPro"/>
</dbReference>
<organism evidence="4 5">
    <name type="scientific">Metabacillus idriensis</name>
    <dbReference type="NCBI Taxonomy" id="324768"/>
    <lineage>
        <taxon>Bacteria</taxon>
        <taxon>Bacillati</taxon>
        <taxon>Bacillota</taxon>
        <taxon>Bacilli</taxon>
        <taxon>Bacillales</taxon>
        <taxon>Bacillaceae</taxon>
        <taxon>Metabacillus</taxon>
    </lineage>
</organism>
<keyword evidence="1 4" id="KW-0808">Transferase</keyword>
<evidence type="ECO:0000313" key="4">
    <source>
        <dbReference type="EMBL" id="MRX56110.1"/>
    </source>
</evidence>
<accession>A0A6I2MCW1</accession>
<evidence type="ECO:0000256" key="1">
    <source>
        <dbReference type="ARBA" id="ARBA00022679"/>
    </source>
</evidence>
<evidence type="ECO:0000256" key="2">
    <source>
        <dbReference type="ARBA" id="ARBA00023315"/>
    </source>
</evidence>
<dbReference type="Pfam" id="PF00583">
    <property type="entry name" value="Acetyltransf_1"/>
    <property type="match status" value="1"/>
</dbReference>
<keyword evidence="5" id="KW-1185">Reference proteome</keyword>
<sequence length="174" mass="19637">MEGFKLSYEVKIAELITVDENIDQLSDLLIKTVEAGASIGFLPPMTLFQAKEYWETVLEPSVILLIAKVNQEVAGSVQLHLCTKPNGRHRAEIAKLITHPDYRRKGIARLLMEKAEERAKQEKRSLLVLDTREGDVSNQLYPSLGYNECGRIPYYAESAEGKLDTTVVYYKTCS</sequence>
<dbReference type="InterPro" id="IPR000182">
    <property type="entry name" value="GNAT_dom"/>
</dbReference>
<proteinExistence type="predicted"/>
<comment type="caution">
    <text evidence="4">The sequence shown here is derived from an EMBL/GenBank/DDBJ whole genome shotgun (WGS) entry which is preliminary data.</text>
</comment>
<dbReference type="InterPro" id="IPR016181">
    <property type="entry name" value="Acyl_CoA_acyltransferase"/>
</dbReference>
<dbReference type="RefSeq" id="WP_154319275.1">
    <property type="nucleotide sequence ID" value="NZ_CAJGAA010000005.1"/>
</dbReference>
<dbReference type="PROSITE" id="PS51186">
    <property type="entry name" value="GNAT"/>
    <property type="match status" value="1"/>
</dbReference>
<feature type="domain" description="N-acetyltransferase" evidence="3">
    <location>
        <begin position="10"/>
        <end position="174"/>
    </location>
</feature>
<evidence type="ECO:0000313" key="5">
    <source>
        <dbReference type="Proteomes" id="UP000441585"/>
    </source>
</evidence>
<dbReference type="EMBL" id="WKKF01000008">
    <property type="protein sequence ID" value="MRX56110.1"/>
    <property type="molecule type" value="Genomic_DNA"/>
</dbReference>